<keyword evidence="2" id="KW-0812">Transmembrane</keyword>
<proteinExistence type="predicted"/>
<feature type="region of interest" description="Disordered" evidence="1">
    <location>
        <begin position="1"/>
        <end position="23"/>
    </location>
</feature>
<dbReference type="AlphaFoldDB" id="A0A6A6SSV0"/>
<feature type="transmembrane region" description="Helical" evidence="2">
    <location>
        <begin position="371"/>
        <end position="396"/>
    </location>
</feature>
<organism evidence="3 4">
    <name type="scientific">Lophiostoma macrostomum CBS 122681</name>
    <dbReference type="NCBI Taxonomy" id="1314788"/>
    <lineage>
        <taxon>Eukaryota</taxon>
        <taxon>Fungi</taxon>
        <taxon>Dikarya</taxon>
        <taxon>Ascomycota</taxon>
        <taxon>Pezizomycotina</taxon>
        <taxon>Dothideomycetes</taxon>
        <taxon>Pleosporomycetidae</taxon>
        <taxon>Pleosporales</taxon>
        <taxon>Lophiostomataceae</taxon>
        <taxon>Lophiostoma</taxon>
    </lineage>
</organism>
<evidence type="ECO:0000313" key="3">
    <source>
        <dbReference type="EMBL" id="KAF2650730.1"/>
    </source>
</evidence>
<keyword evidence="4" id="KW-1185">Reference proteome</keyword>
<reference evidence="3" key="1">
    <citation type="journal article" date="2020" name="Stud. Mycol.">
        <title>101 Dothideomycetes genomes: a test case for predicting lifestyles and emergence of pathogens.</title>
        <authorList>
            <person name="Haridas S."/>
            <person name="Albert R."/>
            <person name="Binder M."/>
            <person name="Bloem J."/>
            <person name="Labutti K."/>
            <person name="Salamov A."/>
            <person name="Andreopoulos B."/>
            <person name="Baker S."/>
            <person name="Barry K."/>
            <person name="Bills G."/>
            <person name="Bluhm B."/>
            <person name="Cannon C."/>
            <person name="Castanera R."/>
            <person name="Culley D."/>
            <person name="Daum C."/>
            <person name="Ezra D."/>
            <person name="Gonzalez J."/>
            <person name="Henrissat B."/>
            <person name="Kuo A."/>
            <person name="Liang C."/>
            <person name="Lipzen A."/>
            <person name="Lutzoni F."/>
            <person name="Magnuson J."/>
            <person name="Mondo S."/>
            <person name="Nolan M."/>
            <person name="Ohm R."/>
            <person name="Pangilinan J."/>
            <person name="Park H.-J."/>
            <person name="Ramirez L."/>
            <person name="Alfaro M."/>
            <person name="Sun H."/>
            <person name="Tritt A."/>
            <person name="Yoshinaga Y."/>
            <person name="Zwiers L.-H."/>
            <person name="Turgeon B."/>
            <person name="Goodwin S."/>
            <person name="Spatafora J."/>
            <person name="Crous P."/>
            <person name="Grigoriev I."/>
        </authorList>
    </citation>
    <scope>NUCLEOTIDE SEQUENCE</scope>
    <source>
        <strain evidence="3">CBS 122681</strain>
    </source>
</reference>
<keyword evidence="2" id="KW-0472">Membrane</keyword>
<evidence type="ECO:0000313" key="4">
    <source>
        <dbReference type="Proteomes" id="UP000799324"/>
    </source>
</evidence>
<dbReference type="EMBL" id="MU004446">
    <property type="protein sequence ID" value="KAF2650730.1"/>
    <property type="molecule type" value="Genomic_DNA"/>
</dbReference>
<dbReference type="OrthoDB" id="5342924at2759"/>
<evidence type="ECO:0000256" key="1">
    <source>
        <dbReference type="SAM" id="MobiDB-lite"/>
    </source>
</evidence>
<name>A0A6A6SSV0_9PLEO</name>
<protein>
    <submittedName>
        <fullName evidence="3">Uncharacterized protein</fullName>
    </submittedName>
</protein>
<keyword evidence="2" id="KW-1133">Transmembrane helix</keyword>
<sequence length="476" mass="52796">MSAGFSHGPQNGKDPTTKPPTHGYATVMTQLTSITLGSFWTYALDKKIGDVQDLPVPRLRIDHDTLVKQPIVLVSCEVSTRYNDSDAHGVTFPAVESQWQDDSAYQQSMFSIDENDDFLKKLPNDKTNFNWFKDPRPGFNSTASLYAVLIVPFNSTNATSNFTTQASAITACSIDARWATSDVWYEPTNSTFVNSNVSIGLFQDINAGYDPSFRSQYGLSEMPVDLKVDWAEFLDEEQESKNTSMVELLELPVTHYDDTGISTFRVPGVDGSNFDGAFEAAISMLLSVVVADGMARSASYGRQPYYATWSNKTQVDYTPLPLYRLPGSFTPQTFNKTFEAHLKANGTLHKISVDVDHYGYGYLMQNTTSRWAMICLFVYALGVCIHVLYILAALCFGRYVGGKCWNNVGDLVALAMNSSPTARLHGTSAGVKEKEIWKDVVKVRETGGKHLELCFVQGRDEEMGAIVGGKKEKSYH</sequence>
<gene>
    <name evidence="3" type="ORF">K491DRAFT_119952</name>
</gene>
<evidence type="ECO:0000256" key="2">
    <source>
        <dbReference type="SAM" id="Phobius"/>
    </source>
</evidence>
<accession>A0A6A6SSV0</accession>
<dbReference type="Proteomes" id="UP000799324">
    <property type="component" value="Unassembled WGS sequence"/>
</dbReference>